<accession>A0A498SKV0</accession>
<keyword evidence="3" id="KW-1185">Reference proteome</keyword>
<evidence type="ECO:0000313" key="2">
    <source>
        <dbReference type="EMBL" id="VBB32926.1"/>
    </source>
</evidence>
<dbReference type="EMBL" id="UPTC01002024">
    <property type="protein sequence ID" value="VBB32926.1"/>
    <property type="molecule type" value="Genomic_DNA"/>
</dbReference>
<feature type="signal peptide" evidence="1">
    <location>
        <begin position="1"/>
        <end position="27"/>
    </location>
</feature>
<dbReference type="OrthoDB" id="5870317at2759"/>
<organism evidence="2 3">
    <name type="scientific">Acanthocheilonema viteae</name>
    <name type="common">Filarial nematode worm</name>
    <name type="synonym">Dipetalonema viteae</name>
    <dbReference type="NCBI Taxonomy" id="6277"/>
    <lineage>
        <taxon>Eukaryota</taxon>
        <taxon>Metazoa</taxon>
        <taxon>Ecdysozoa</taxon>
        <taxon>Nematoda</taxon>
        <taxon>Chromadorea</taxon>
        <taxon>Rhabditida</taxon>
        <taxon>Spirurina</taxon>
        <taxon>Spiruromorpha</taxon>
        <taxon>Filarioidea</taxon>
        <taxon>Onchocercidae</taxon>
        <taxon>Acanthocheilonema</taxon>
    </lineage>
</organism>
<reference evidence="2 3" key="1">
    <citation type="submission" date="2018-08" db="EMBL/GenBank/DDBJ databases">
        <authorList>
            <person name="Laetsch R D."/>
            <person name="Stevens L."/>
            <person name="Kumar S."/>
            <person name="Blaxter L. M."/>
        </authorList>
    </citation>
    <scope>NUCLEOTIDE SEQUENCE [LARGE SCALE GENOMIC DNA]</scope>
</reference>
<protein>
    <submittedName>
        <fullName evidence="2">Uncharacterized protein</fullName>
    </submittedName>
</protein>
<keyword evidence="1" id="KW-0732">Signal</keyword>
<name>A0A498SKV0_ACAVI</name>
<sequence>MAYLWLSISGPFRVIHWWLMLYWVCEMLQDHLNQCILIARTNCSDGYLEAVPEESEEDTETTCNQNELNNSNCHSTVMTSDILAPSDNG</sequence>
<evidence type="ECO:0000313" key="3">
    <source>
        <dbReference type="Proteomes" id="UP000276991"/>
    </source>
</evidence>
<gene>
    <name evidence="2" type="ORF">NAV_LOCUS7717</name>
</gene>
<evidence type="ECO:0000256" key="1">
    <source>
        <dbReference type="SAM" id="SignalP"/>
    </source>
</evidence>
<feature type="chain" id="PRO_5019755964" evidence="1">
    <location>
        <begin position="28"/>
        <end position="89"/>
    </location>
</feature>
<dbReference type="Proteomes" id="UP000276991">
    <property type="component" value="Unassembled WGS sequence"/>
</dbReference>
<dbReference type="AlphaFoldDB" id="A0A498SKV0"/>
<proteinExistence type="predicted"/>